<name>A0A0F9CAU4_9ZZZZ</name>
<keyword evidence="1" id="KW-1133">Transmembrane helix</keyword>
<feature type="transmembrane region" description="Helical" evidence="1">
    <location>
        <begin position="12"/>
        <end position="34"/>
    </location>
</feature>
<reference evidence="2" key="1">
    <citation type="journal article" date="2015" name="Nature">
        <title>Complex archaea that bridge the gap between prokaryotes and eukaryotes.</title>
        <authorList>
            <person name="Spang A."/>
            <person name="Saw J.H."/>
            <person name="Jorgensen S.L."/>
            <person name="Zaremba-Niedzwiedzka K."/>
            <person name="Martijn J."/>
            <person name="Lind A.E."/>
            <person name="van Eijk R."/>
            <person name="Schleper C."/>
            <person name="Guy L."/>
            <person name="Ettema T.J."/>
        </authorList>
    </citation>
    <scope>NUCLEOTIDE SEQUENCE</scope>
</reference>
<accession>A0A0F9CAU4</accession>
<protein>
    <submittedName>
        <fullName evidence="2">Uncharacterized protein</fullName>
    </submittedName>
</protein>
<proteinExistence type="predicted"/>
<gene>
    <name evidence="2" type="ORF">LCGC14_2688940</name>
</gene>
<dbReference type="EMBL" id="LAZR01047606">
    <property type="protein sequence ID" value="KKK93836.1"/>
    <property type="molecule type" value="Genomic_DNA"/>
</dbReference>
<feature type="non-terminal residue" evidence="2">
    <location>
        <position position="43"/>
    </location>
</feature>
<evidence type="ECO:0000313" key="2">
    <source>
        <dbReference type="EMBL" id="KKK93836.1"/>
    </source>
</evidence>
<dbReference type="AlphaFoldDB" id="A0A0F9CAU4"/>
<comment type="caution">
    <text evidence="2">The sequence shown here is derived from an EMBL/GenBank/DDBJ whole genome shotgun (WGS) entry which is preliminary data.</text>
</comment>
<keyword evidence="1" id="KW-0812">Transmembrane</keyword>
<organism evidence="2">
    <name type="scientific">marine sediment metagenome</name>
    <dbReference type="NCBI Taxonomy" id="412755"/>
    <lineage>
        <taxon>unclassified sequences</taxon>
        <taxon>metagenomes</taxon>
        <taxon>ecological metagenomes</taxon>
    </lineage>
</organism>
<keyword evidence="1" id="KW-0472">Membrane</keyword>
<sequence length="43" mass="4859">MHILFKMATDGIYIAKIALIIFYVGEVMLTMSMAHTQTVGERL</sequence>
<evidence type="ECO:0000256" key="1">
    <source>
        <dbReference type="SAM" id="Phobius"/>
    </source>
</evidence>